<dbReference type="OrthoDB" id="76388at2759"/>
<dbReference type="PROSITE" id="PS51910">
    <property type="entry name" value="GH18_2"/>
    <property type="match status" value="1"/>
</dbReference>
<dbReference type="HOGENOM" id="CLU_002833_1_0_1"/>
<evidence type="ECO:0000256" key="8">
    <source>
        <dbReference type="ARBA" id="ARBA00023277"/>
    </source>
</evidence>
<evidence type="ECO:0000256" key="5">
    <source>
        <dbReference type="ARBA" id="ARBA00022525"/>
    </source>
</evidence>
<accession>A0A067NBD6</accession>
<evidence type="ECO:0000256" key="2">
    <source>
        <dbReference type="ARBA" id="ARBA00004613"/>
    </source>
</evidence>
<dbReference type="SUPFAM" id="SSF54556">
    <property type="entry name" value="Chitinase insertion domain"/>
    <property type="match status" value="1"/>
</dbReference>
<evidence type="ECO:0000256" key="12">
    <source>
        <dbReference type="SAM" id="MobiDB-lite"/>
    </source>
</evidence>
<dbReference type="InterPro" id="IPR029070">
    <property type="entry name" value="Chitinase_insertion_sf"/>
</dbReference>
<feature type="domain" description="GH18" evidence="13">
    <location>
        <begin position="98"/>
        <end position="470"/>
    </location>
</feature>
<gene>
    <name evidence="14" type="ORF">BOTBODRAFT_25867</name>
</gene>
<keyword evidence="15" id="KW-1185">Reference proteome</keyword>
<dbReference type="SMART" id="SM00636">
    <property type="entry name" value="Glyco_18"/>
    <property type="match status" value="1"/>
</dbReference>
<dbReference type="AlphaFoldDB" id="A0A067NBD6"/>
<evidence type="ECO:0000259" key="13">
    <source>
        <dbReference type="PROSITE" id="PS51910"/>
    </source>
</evidence>
<evidence type="ECO:0000256" key="10">
    <source>
        <dbReference type="ARBA" id="ARBA00023326"/>
    </source>
</evidence>
<dbReference type="Gene3D" id="3.10.50.10">
    <property type="match status" value="1"/>
</dbReference>
<feature type="region of interest" description="Disordered" evidence="12">
    <location>
        <begin position="1"/>
        <end position="29"/>
    </location>
</feature>
<dbReference type="GO" id="GO:0000272">
    <property type="term" value="P:polysaccharide catabolic process"/>
    <property type="evidence" value="ECO:0007669"/>
    <property type="project" value="UniProtKB-KW"/>
</dbReference>
<dbReference type="InterPro" id="IPR001579">
    <property type="entry name" value="Glyco_hydro_18_chit_AS"/>
</dbReference>
<keyword evidence="9 11" id="KW-0326">Glycosidase</keyword>
<comment type="subcellular location">
    <subcellularLocation>
        <location evidence="2">Secreted</location>
    </subcellularLocation>
</comment>
<dbReference type="GO" id="GO:0005576">
    <property type="term" value="C:extracellular region"/>
    <property type="evidence" value="ECO:0007669"/>
    <property type="project" value="UniProtKB-SubCell"/>
</dbReference>
<comment type="catalytic activity">
    <reaction evidence="1">
        <text>Random endo-hydrolysis of N-acetyl-beta-D-glucosaminide (1-&gt;4)-beta-linkages in chitin and chitodextrins.</text>
        <dbReference type="EC" id="3.2.1.14"/>
    </reaction>
</comment>
<dbReference type="PROSITE" id="PS01095">
    <property type="entry name" value="GH18_1"/>
    <property type="match status" value="1"/>
</dbReference>
<dbReference type="FunFam" id="3.20.20.80:FF:000075">
    <property type="entry name" value="Sporulation-specific chitinase"/>
    <property type="match status" value="1"/>
</dbReference>
<dbReference type="PANTHER" id="PTHR11177">
    <property type="entry name" value="CHITINASE"/>
    <property type="match status" value="1"/>
</dbReference>
<dbReference type="GO" id="GO:0008843">
    <property type="term" value="F:endochitinase activity"/>
    <property type="evidence" value="ECO:0007669"/>
    <property type="project" value="UniProtKB-EC"/>
</dbReference>
<comment type="similarity">
    <text evidence="3">Belongs to the glycosyl hydrolase 18 family. Chitinase class V subfamily.</text>
</comment>
<evidence type="ECO:0000256" key="9">
    <source>
        <dbReference type="ARBA" id="ARBA00023295"/>
    </source>
</evidence>
<protein>
    <recommendedName>
        <fullName evidence="4">chitinase</fullName>
        <ecNumber evidence="4">3.2.1.14</ecNumber>
    </recommendedName>
</protein>
<evidence type="ECO:0000256" key="4">
    <source>
        <dbReference type="ARBA" id="ARBA00012729"/>
    </source>
</evidence>
<dbReference type="FunFam" id="3.10.50.10:FF:000005">
    <property type="entry name" value="Endochitinase B1"/>
    <property type="match status" value="1"/>
</dbReference>
<dbReference type="InterPro" id="IPR017853">
    <property type="entry name" value="GH"/>
</dbReference>
<keyword evidence="10" id="KW-0624">Polysaccharide degradation</keyword>
<dbReference type="InterPro" id="IPR050314">
    <property type="entry name" value="Glycosyl_Hydrlase_18"/>
</dbReference>
<organism evidence="14 15">
    <name type="scientific">Botryobasidium botryosum (strain FD-172 SS1)</name>
    <dbReference type="NCBI Taxonomy" id="930990"/>
    <lineage>
        <taxon>Eukaryota</taxon>
        <taxon>Fungi</taxon>
        <taxon>Dikarya</taxon>
        <taxon>Basidiomycota</taxon>
        <taxon>Agaricomycotina</taxon>
        <taxon>Agaricomycetes</taxon>
        <taxon>Cantharellales</taxon>
        <taxon>Botryobasidiaceae</taxon>
        <taxon>Botryobasidium</taxon>
    </lineage>
</organism>
<dbReference type="GO" id="GO:0008061">
    <property type="term" value="F:chitin binding"/>
    <property type="evidence" value="ECO:0007669"/>
    <property type="project" value="InterPro"/>
</dbReference>
<evidence type="ECO:0000256" key="7">
    <source>
        <dbReference type="ARBA" id="ARBA00023024"/>
    </source>
</evidence>
<evidence type="ECO:0000313" key="15">
    <source>
        <dbReference type="Proteomes" id="UP000027195"/>
    </source>
</evidence>
<keyword evidence="5" id="KW-0964">Secreted</keyword>
<evidence type="ECO:0000313" key="14">
    <source>
        <dbReference type="EMBL" id="KDQ21427.1"/>
    </source>
</evidence>
<dbReference type="EC" id="3.2.1.14" evidence="4"/>
<dbReference type="CDD" id="cd06548">
    <property type="entry name" value="GH18_chitinase"/>
    <property type="match status" value="1"/>
</dbReference>
<evidence type="ECO:0000256" key="3">
    <source>
        <dbReference type="ARBA" id="ARBA00008682"/>
    </source>
</evidence>
<dbReference type="InterPro" id="IPR001223">
    <property type="entry name" value="Glyco_hydro18_cat"/>
</dbReference>
<keyword evidence="6 11" id="KW-0378">Hydrolase</keyword>
<dbReference type="GO" id="GO:0006032">
    <property type="term" value="P:chitin catabolic process"/>
    <property type="evidence" value="ECO:0007669"/>
    <property type="project" value="UniProtKB-KW"/>
</dbReference>
<evidence type="ECO:0000256" key="6">
    <source>
        <dbReference type="ARBA" id="ARBA00022801"/>
    </source>
</evidence>
<dbReference type="InterPro" id="IPR011583">
    <property type="entry name" value="Chitinase_II/V-like_cat"/>
</dbReference>
<keyword evidence="8" id="KW-0119">Carbohydrate metabolism</keyword>
<dbReference type="SUPFAM" id="SSF51445">
    <property type="entry name" value="(Trans)glycosidases"/>
    <property type="match status" value="1"/>
</dbReference>
<reference evidence="15" key="1">
    <citation type="journal article" date="2014" name="Proc. Natl. Acad. Sci. U.S.A.">
        <title>Extensive sampling of basidiomycete genomes demonstrates inadequacy of the white-rot/brown-rot paradigm for wood decay fungi.</title>
        <authorList>
            <person name="Riley R."/>
            <person name="Salamov A.A."/>
            <person name="Brown D.W."/>
            <person name="Nagy L.G."/>
            <person name="Floudas D."/>
            <person name="Held B.W."/>
            <person name="Levasseur A."/>
            <person name="Lombard V."/>
            <person name="Morin E."/>
            <person name="Otillar R."/>
            <person name="Lindquist E.A."/>
            <person name="Sun H."/>
            <person name="LaButti K.M."/>
            <person name="Schmutz J."/>
            <person name="Jabbour D."/>
            <person name="Luo H."/>
            <person name="Baker S.E."/>
            <person name="Pisabarro A.G."/>
            <person name="Walton J.D."/>
            <person name="Blanchette R.A."/>
            <person name="Henrissat B."/>
            <person name="Martin F."/>
            <person name="Cullen D."/>
            <person name="Hibbett D.S."/>
            <person name="Grigoriev I.V."/>
        </authorList>
    </citation>
    <scope>NUCLEOTIDE SEQUENCE [LARGE SCALE GENOMIC DNA]</scope>
    <source>
        <strain evidence="15">FD-172 SS1</strain>
    </source>
</reference>
<proteinExistence type="inferred from homology"/>
<dbReference type="Proteomes" id="UP000027195">
    <property type="component" value="Unassembled WGS sequence"/>
</dbReference>
<dbReference type="InParanoid" id="A0A067NBD6"/>
<evidence type="ECO:0000256" key="1">
    <source>
        <dbReference type="ARBA" id="ARBA00000822"/>
    </source>
</evidence>
<dbReference type="Pfam" id="PF00704">
    <property type="entry name" value="Glyco_hydro_18"/>
    <property type="match status" value="1"/>
</dbReference>
<dbReference type="Gene3D" id="3.20.20.80">
    <property type="entry name" value="Glycosidases"/>
    <property type="match status" value="1"/>
</dbReference>
<evidence type="ECO:0000256" key="11">
    <source>
        <dbReference type="RuleBase" id="RU000489"/>
    </source>
</evidence>
<name>A0A067NBD6_BOTB1</name>
<sequence length="492" mass="55473">MTAPYEPLRSSDDPPPSDPAQYSDEHTRRKFPAKTLTTTGFSPSRAFLAASALLVLAFSCFRAGQWYLRTQSPQPSLGNTVPHEELDRIPSGANMSGKYNVGYFSNWGIYGRKYPPSLIPAEDLTHILYAFANVRPDSGEVYLSDKWADEEIHYEGDSWSDVGTNLYGNFKQLYLLKKRHRHLKLLLSIGGWSYSPSFHPMIVSPAHRTRFVHSAIRILEDYGLDGLDIDYEYPGNDEQARGYVELLRELRYALDEHASRKGANYRFLLTIAAPCGPSHFEKLYVRDMDQVLDFWNLMAYDYAGSWDSASGHQANIYGGALNTQKAIDFFTSRGVPRHKLIIGIPLYGRSFMNTAGPGAPFSGVGPGSWEQGTYDYRALPLPGSTVYHDDSLVASWSYDPRKKELISFDTDRIGWMKGQWITREGLGGGMYWELSGDKGPERHGMEGGEGKIQVPGRSLIRTVKEAMGGLDTTPNWLWYEGSKFENMRRCME</sequence>
<dbReference type="EMBL" id="KL198016">
    <property type="protein sequence ID" value="KDQ21427.1"/>
    <property type="molecule type" value="Genomic_DNA"/>
</dbReference>
<dbReference type="PANTHER" id="PTHR11177:SF317">
    <property type="entry name" value="CHITINASE 12-RELATED"/>
    <property type="match status" value="1"/>
</dbReference>
<dbReference type="STRING" id="930990.A0A067NBD6"/>
<keyword evidence="7" id="KW-0146">Chitin degradation</keyword>